<dbReference type="PANTHER" id="PTHR19282:SF431">
    <property type="entry name" value="TETRASPANIN 26A, ISOFORM B-RELATED"/>
    <property type="match status" value="1"/>
</dbReference>
<dbReference type="PRINTS" id="PR00259">
    <property type="entry name" value="TMFOUR"/>
</dbReference>
<dbReference type="Gene3D" id="1.10.1450.10">
    <property type="entry name" value="Tetraspanin"/>
    <property type="match status" value="1"/>
</dbReference>
<keyword evidence="4 6" id="KW-1133">Transmembrane helix</keyword>
<protein>
    <recommendedName>
        <fullName evidence="9">Tetraspanin</fullName>
    </recommendedName>
</protein>
<evidence type="ECO:0000256" key="1">
    <source>
        <dbReference type="ARBA" id="ARBA00004141"/>
    </source>
</evidence>
<keyword evidence="3 6" id="KW-0812">Transmembrane</keyword>
<dbReference type="GO" id="GO:0003676">
    <property type="term" value="F:nucleic acid binding"/>
    <property type="evidence" value="ECO:0007669"/>
    <property type="project" value="InterPro"/>
</dbReference>
<name>A0A814JKL2_9BILA</name>
<dbReference type="Gene3D" id="3.30.420.10">
    <property type="entry name" value="Ribonuclease H-like superfamily/Ribonuclease H"/>
    <property type="match status" value="1"/>
</dbReference>
<comment type="similarity">
    <text evidence="2">Belongs to the tetraspanin (TM4SF) family.</text>
</comment>
<proteinExistence type="inferred from homology"/>
<organism evidence="7 8">
    <name type="scientific">Rotaria sordida</name>
    <dbReference type="NCBI Taxonomy" id="392033"/>
    <lineage>
        <taxon>Eukaryota</taxon>
        <taxon>Metazoa</taxon>
        <taxon>Spiralia</taxon>
        <taxon>Gnathifera</taxon>
        <taxon>Rotifera</taxon>
        <taxon>Eurotatoria</taxon>
        <taxon>Bdelloidea</taxon>
        <taxon>Philodinida</taxon>
        <taxon>Philodinidae</taxon>
        <taxon>Rotaria</taxon>
    </lineage>
</organism>
<dbReference type="SUPFAM" id="SSF48652">
    <property type="entry name" value="Tetraspanin"/>
    <property type="match status" value="1"/>
</dbReference>
<feature type="transmembrane region" description="Helical" evidence="6">
    <location>
        <begin position="378"/>
        <end position="400"/>
    </location>
</feature>
<accession>A0A814JKL2</accession>
<gene>
    <name evidence="7" type="ORF">JXQ802_LOCUS15953</name>
</gene>
<evidence type="ECO:0008006" key="9">
    <source>
        <dbReference type="Google" id="ProtNLM"/>
    </source>
</evidence>
<dbReference type="InterPro" id="IPR018503">
    <property type="entry name" value="Tetraspanin_CS"/>
</dbReference>
<dbReference type="EMBL" id="CAJNOL010000378">
    <property type="protein sequence ID" value="CAF1037105.1"/>
    <property type="molecule type" value="Genomic_DNA"/>
</dbReference>
<evidence type="ECO:0000256" key="6">
    <source>
        <dbReference type="SAM" id="Phobius"/>
    </source>
</evidence>
<evidence type="ECO:0000256" key="5">
    <source>
        <dbReference type="ARBA" id="ARBA00023136"/>
    </source>
</evidence>
<evidence type="ECO:0000256" key="3">
    <source>
        <dbReference type="ARBA" id="ARBA00022692"/>
    </source>
</evidence>
<dbReference type="Pfam" id="PF00335">
    <property type="entry name" value="Tetraspanin"/>
    <property type="match status" value="1"/>
</dbReference>
<feature type="transmembrane region" description="Helical" evidence="6">
    <location>
        <begin position="421"/>
        <end position="444"/>
    </location>
</feature>
<dbReference type="Proteomes" id="UP000663870">
    <property type="component" value="Unassembled WGS sequence"/>
</dbReference>
<dbReference type="PROSITE" id="PS00421">
    <property type="entry name" value="TM4_1"/>
    <property type="match status" value="1"/>
</dbReference>
<sequence>MPRNKISDIVEGRILQLLRWGYSQSLIVNILKLDGIHVSQPTVSNVKQKIGRQRNSESKIKIFRKKPSQTPSIIKKVIEKIDVKEPPTQRAIAKDLHISQSTVSNIIKNSGFTLRKKQKVQKLTSSNVMKRGQRSFKLYRRLARGRYKNFIPTDETWFYLDETSGRRKVCYIKKTDPDYDRMIIQQNTSRPKGFMVWGGVSSQGKTTLRFVTPGTKVNSNYYINNVLKPFLTKDVPRLFRKGKKLKWIFHQDSAPSHTAKETIKFLEQNKIHYITPQEWMPASPDAAPMDYSIWGHLKQQLNKTRIDSIEELKKKILYEWRKMNETRRYFSTPCIQSSTQIIDDSDKLFSMAPRFQKVVRTTRRDDTEISRCIKYSMFGFNILFWILGFMITAIGIYAWIEKDTFDNFGRLTMRGTLFFDPALVFVLVGVFMFCIGFAGCVGSLRENTCLLLFFSFALAIIFFAQLAFGTLVFIYREKVKNEGEKQLMIMIESYRDDPDLQNMIDWIQRDWLHCCGVNNYRNWESNIYFNCSSKIVGSVEACGVPASCCRAEYFHNNKQCGYGTLESSAGTHMIYTDGCLPKASQWFERHILPVAIVVVVLAVLQILGICFAQNLRNDILAQKAKWIWHAHPMMNYYRHQ</sequence>
<dbReference type="InterPro" id="IPR036397">
    <property type="entry name" value="RNaseH_sf"/>
</dbReference>
<dbReference type="InterPro" id="IPR018499">
    <property type="entry name" value="Tetraspanin/Peripherin"/>
</dbReference>
<comment type="caution">
    <text evidence="7">The sequence shown here is derived from an EMBL/GenBank/DDBJ whole genome shotgun (WGS) entry which is preliminary data.</text>
</comment>
<evidence type="ECO:0000313" key="8">
    <source>
        <dbReference type="Proteomes" id="UP000663870"/>
    </source>
</evidence>
<comment type="subcellular location">
    <subcellularLocation>
        <location evidence="1">Membrane</location>
        <topology evidence="1">Multi-pass membrane protein</topology>
    </subcellularLocation>
</comment>
<dbReference type="GO" id="GO:0005886">
    <property type="term" value="C:plasma membrane"/>
    <property type="evidence" value="ECO:0007669"/>
    <property type="project" value="TreeGrafter"/>
</dbReference>
<evidence type="ECO:0000313" key="7">
    <source>
        <dbReference type="EMBL" id="CAF1037105.1"/>
    </source>
</evidence>
<feature type="transmembrane region" description="Helical" evidence="6">
    <location>
        <begin position="591"/>
        <end position="615"/>
    </location>
</feature>
<dbReference type="InterPro" id="IPR008952">
    <property type="entry name" value="Tetraspanin_EC2_sf"/>
</dbReference>
<feature type="transmembrane region" description="Helical" evidence="6">
    <location>
        <begin position="450"/>
        <end position="475"/>
    </location>
</feature>
<keyword evidence="8" id="KW-1185">Reference proteome</keyword>
<reference evidence="7" key="1">
    <citation type="submission" date="2021-02" db="EMBL/GenBank/DDBJ databases">
        <authorList>
            <person name="Nowell W R."/>
        </authorList>
    </citation>
    <scope>NUCLEOTIDE SEQUENCE</scope>
</reference>
<dbReference type="AlphaFoldDB" id="A0A814JKL2"/>
<dbReference type="PANTHER" id="PTHR19282">
    <property type="entry name" value="TETRASPANIN"/>
    <property type="match status" value="1"/>
</dbReference>
<evidence type="ECO:0000256" key="2">
    <source>
        <dbReference type="ARBA" id="ARBA00006840"/>
    </source>
</evidence>
<evidence type="ECO:0000256" key="4">
    <source>
        <dbReference type="ARBA" id="ARBA00022989"/>
    </source>
</evidence>
<keyword evidence="5 6" id="KW-0472">Membrane</keyword>